<evidence type="ECO:0000256" key="3">
    <source>
        <dbReference type="ARBA" id="ARBA00009809"/>
    </source>
</evidence>
<feature type="compositionally biased region" description="Low complexity" evidence="14">
    <location>
        <begin position="308"/>
        <end position="319"/>
    </location>
</feature>
<dbReference type="EMBL" id="SDMP01000016">
    <property type="protein sequence ID" value="RYR00973.1"/>
    <property type="molecule type" value="Genomic_DNA"/>
</dbReference>
<dbReference type="Gene3D" id="1.20.5.190">
    <property type="match status" value="1"/>
</dbReference>
<feature type="compositionally biased region" description="Low complexity" evidence="14">
    <location>
        <begin position="424"/>
        <end position="435"/>
    </location>
</feature>
<comment type="subcellular location">
    <subcellularLocation>
        <location evidence="2">Secreted</location>
        <location evidence="2">Extracellular space</location>
        <location evidence="2">Apoplast</location>
    </subcellularLocation>
</comment>
<keyword evidence="6" id="KW-0964">Secreted</keyword>
<keyword evidence="8 12" id="KW-0378">Hydrolase</keyword>
<comment type="similarity">
    <text evidence="3 13">Belongs to the glycosyl hydrolase 35 family.</text>
</comment>
<feature type="compositionally biased region" description="Polar residues" evidence="14">
    <location>
        <begin position="554"/>
        <end position="567"/>
    </location>
</feature>
<feature type="region of interest" description="Disordered" evidence="14">
    <location>
        <begin position="423"/>
        <end position="446"/>
    </location>
</feature>
<dbReference type="InterPro" id="IPR019801">
    <property type="entry name" value="Glyco_hydro_35_CS"/>
</dbReference>
<dbReference type="PROSITE" id="PS50228">
    <property type="entry name" value="SUEL_LECTIN"/>
    <property type="match status" value="1"/>
</dbReference>
<comment type="catalytic activity">
    <reaction evidence="1 12">
        <text>Hydrolysis of terminal non-reducing beta-D-galactose residues in beta-D-galactosides.</text>
        <dbReference type="EC" id="3.2.1.23"/>
    </reaction>
</comment>
<dbReference type="PRINTS" id="PR00742">
    <property type="entry name" value="GLHYDRLASE35"/>
</dbReference>
<dbReference type="SUPFAM" id="SSF49785">
    <property type="entry name" value="Galactose-binding domain-like"/>
    <property type="match status" value="2"/>
</dbReference>
<evidence type="ECO:0000256" key="12">
    <source>
        <dbReference type="RuleBase" id="RU000675"/>
    </source>
</evidence>
<dbReference type="FunFam" id="2.60.120.260:FF:000142">
    <property type="entry name" value="Beta-galactosidase"/>
    <property type="match status" value="1"/>
</dbReference>
<feature type="compositionally biased region" description="Polar residues" evidence="14">
    <location>
        <begin position="533"/>
        <end position="542"/>
    </location>
</feature>
<dbReference type="InterPro" id="IPR017853">
    <property type="entry name" value="GH"/>
</dbReference>
<keyword evidence="9" id="KW-0112">Calmodulin-binding</keyword>
<dbReference type="GO" id="GO:0005975">
    <property type="term" value="P:carbohydrate metabolic process"/>
    <property type="evidence" value="ECO:0007669"/>
    <property type="project" value="InterPro"/>
</dbReference>
<dbReference type="CDD" id="cd22842">
    <property type="entry name" value="Gal_Rha_Lectin_BGal"/>
    <property type="match status" value="1"/>
</dbReference>
<dbReference type="SUPFAM" id="SSF51445">
    <property type="entry name" value="(Trans)glycosidases"/>
    <property type="match status" value="1"/>
</dbReference>
<evidence type="ECO:0000313" key="16">
    <source>
        <dbReference type="EMBL" id="RYR00973.1"/>
    </source>
</evidence>
<evidence type="ECO:0000256" key="11">
    <source>
        <dbReference type="ARBA" id="ARBA00023295"/>
    </source>
</evidence>
<feature type="domain" description="SUEL-type lectin" evidence="15">
    <location>
        <begin position="1511"/>
        <end position="1597"/>
    </location>
</feature>
<dbReference type="FunFam" id="3.20.20.80:FF:000098">
    <property type="entry name" value="Beta-galactosidase"/>
    <property type="match status" value="1"/>
</dbReference>
<feature type="compositionally biased region" description="Basic and acidic residues" evidence="14">
    <location>
        <begin position="663"/>
        <end position="673"/>
    </location>
</feature>
<dbReference type="Pfam" id="PF01301">
    <property type="entry name" value="Glyco_hydro_35"/>
    <property type="match status" value="1"/>
</dbReference>
<dbReference type="STRING" id="3818.A0A444YGA2"/>
<feature type="region of interest" description="Disordered" evidence="14">
    <location>
        <begin position="554"/>
        <end position="708"/>
    </location>
</feature>
<feature type="compositionally biased region" description="Basic residues" evidence="14">
    <location>
        <begin position="638"/>
        <end position="648"/>
    </location>
</feature>
<dbReference type="GO" id="GO:0005516">
    <property type="term" value="F:calmodulin binding"/>
    <property type="evidence" value="ECO:0007669"/>
    <property type="project" value="UniProtKB-KW"/>
</dbReference>
<dbReference type="EC" id="3.2.1.23" evidence="4 12"/>
<evidence type="ECO:0000256" key="4">
    <source>
        <dbReference type="ARBA" id="ARBA00012756"/>
    </source>
</evidence>
<evidence type="ECO:0000256" key="13">
    <source>
        <dbReference type="RuleBase" id="RU003679"/>
    </source>
</evidence>
<keyword evidence="17" id="KW-1185">Reference proteome</keyword>
<evidence type="ECO:0000256" key="1">
    <source>
        <dbReference type="ARBA" id="ARBA00001412"/>
    </source>
</evidence>
<evidence type="ECO:0000256" key="9">
    <source>
        <dbReference type="ARBA" id="ARBA00022860"/>
    </source>
</evidence>
<evidence type="ECO:0000256" key="2">
    <source>
        <dbReference type="ARBA" id="ARBA00004271"/>
    </source>
</evidence>
<dbReference type="Gene3D" id="2.60.120.740">
    <property type="match status" value="1"/>
</dbReference>
<dbReference type="GO" id="GO:0004565">
    <property type="term" value="F:beta-galactosidase activity"/>
    <property type="evidence" value="ECO:0007669"/>
    <property type="project" value="UniProtKB-EC"/>
</dbReference>
<dbReference type="InterPro" id="IPR008979">
    <property type="entry name" value="Galactose-bd-like_sf"/>
</dbReference>
<dbReference type="Pfam" id="PF17834">
    <property type="entry name" value="GHD"/>
    <property type="match status" value="1"/>
</dbReference>
<feature type="compositionally biased region" description="Basic and acidic residues" evidence="14">
    <location>
        <begin position="769"/>
        <end position="778"/>
    </location>
</feature>
<dbReference type="SMART" id="SM00015">
    <property type="entry name" value="IQ"/>
    <property type="match status" value="2"/>
</dbReference>
<evidence type="ECO:0000313" key="17">
    <source>
        <dbReference type="Proteomes" id="UP000289738"/>
    </source>
</evidence>
<keyword evidence="7" id="KW-0732">Signal</keyword>
<dbReference type="InterPro" id="IPR000048">
    <property type="entry name" value="IQ_motif_EF-hand-BS"/>
</dbReference>
<dbReference type="Proteomes" id="UP000289738">
    <property type="component" value="Chromosome B06"/>
</dbReference>
<feature type="region of interest" description="Disordered" evidence="14">
    <location>
        <begin position="742"/>
        <end position="778"/>
    </location>
</feature>
<dbReference type="InterPro" id="IPR000922">
    <property type="entry name" value="Lectin_gal-bd_dom"/>
</dbReference>
<sequence length="1607" mass="178491">MVKSSSCLKLITCGGGPDSGDTDYQPVSEVKDTSDKRGWSFRKRSARHRVLSNTVITETPSSANKESSECRSISFQPVPAEHNVVEKIHTTNVSDEKPQLLSLESSQIPETIVTETKNMVDVDPNPPESAVIIIQAAIRGFLARRALLKSKNVVKLQAAFRGHLVRRHAVGTLRCVQAIVKMQLLVRARRAQQGNVNHVTHTSMEKLASNKFACQLLESTPRNKPIGVKCDPSKSDSAWRWLERWMSVSSADSADNVKPVGMPEQSDKTKKDTSVSQSEMDIQTEVVLQSSGSRELPPASEDEDKTTTYDANNYNYDANHSTSSFVPLDLEEVPEKTFISDDKGTATEINSFQNGKMEANASVPEEPGPIDQKPEIDGEADRQSTNQFDSDQLETEGKKLVHGTRKSNNPAFIAMQSKFEELTSMANSSKSSSLSNQDAPLESQAETSSIVAVTAHRSKEFFSSENSANYPFITVGSSECGTELSVTSTLDSPDRSEAGAKESEHDAKDLVERIDNPESKTDHGLDPNIVQAAPTNSIPNSYSDQLEIIDDISNNVNHPGLVGNSQEVAVKPEQNASDLLREPEEAIQQDSKLSPEASPISQQYQLGTPSSQVSLTIPDSQGTPSSQVSIKPKEKKTNKTGSGNKRKILSSDNKSPASANHDSGTRGSREQQPKDQPSGKRRSSFGSAKSDHIDQEARDNSSNNSSIPHFMQATESARAKMNANNSPRSSPDVHDQEIHLKKRHSLPGATGRQDSPRIQRSPQSSTKGNGRENGRDEVMLSRLKDKSKLLVIVIMASYAAFLFLCMALMSFTIEAMNVSYDGRAITFNGKRKILFSGSIHYPRSTAEMWPSLIKKAKEGGLDVIETYVFWNAHEPHYRQYDFTGNLDLVRFIKTVQNEGLKAMLRIGPYVCAEWNYGGFPVWLHNIPGIEFRTNNAQFEHEMKNFTTLIVDMMNHEKLFASQGGPIILAQIENEYGNIMSSYGDDGKKYVNWCANLAQSYQVGIPWVMCQQDNAPDPMLNSCNGFYCDQFYPNSQNKPKMWTENWTGWFKNWGGQIPHRTAEDVAFAVGRFFQYGGTYQNYYMYHGGTNFGRTSGGPYITTSYDYDAPLDEYGNLNQPKWGHLKKLHEVLKSIEDVLVNGHRRDVEYGNMVTATIYSHGGKSACFLGNANNSYDASINFQNNQYNVPAWSVSILPDCSNEAYSTAKVNVQTSVMVMKENEAADNDDESYNLKWQWRHEPFEQMKNGKILGNVALSAPQLLDQKLVTNGTSDYLWYITSVNVDDNMWTKKDVQLRINTNGHVLHAFVNGKHAGSQYAKNGQYQFSFETNNYGAYFDNVEVGVGGPIHLVTHDESGDEVVKNITNNVWNYKIGLHGENAKHYEKNSLGWLKTGLPTDRIFTWYKTKFNSPIGNDPVAVDLSGLGKGQAWVNGNNIGRYWPTYLADDNGCSTTCDFRGAYTSSKCATGCGKPTQQWYHIPRSFLNEEDENELMGGHPFNIKFATVTIGNICANAYEGNTLELSCHENQVISEFKFVSFGQPQGQCGSFTKSQCEASNTLQHLKEKCLGKSKCSVHVSERILGSTGCKVEQNRFAVEAVCASPFNYYAKKK</sequence>
<evidence type="ECO:0000256" key="8">
    <source>
        <dbReference type="ARBA" id="ARBA00022801"/>
    </source>
</evidence>
<feature type="compositionally biased region" description="Polar residues" evidence="14">
    <location>
        <begin position="599"/>
        <end position="629"/>
    </location>
</feature>
<evidence type="ECO:0000256" key="10">
    <source>
        <dbReference type="ARBA" id="ARBA00023180"/>
    </source>
</evidence>
<name>A0A444YGA2_ARAHY</name>
<dbReference type="GO" id="GO:0048046">
    <property type="term" value="C:apoplast"/>
    <property type="evidence" value="ECO:0007669"/>
    <property type="project" value="UniProtKB-SubCell"/>
</dbReference>
<dbReference type="InterPro" id="IPR048913">
    <property type="entry name" value="BetaGal_gal-bd"/>
</dbReference>
<evidence type="ECO:0000256" key="14">
    <source>
        <dbReference type="SAM" id="MobiDB-lite"/>
    </source>
</evidence>
<feature type="compositionally biased region" description="Basic and acidic residues" evidence="14">
    <location>
        <begin position="372"/>
        <end position="382"/>
    </location>
</feature>
<proteinExistence type="inferred from homology"/>
<evidence type="ECO:0000259" key="15">
    <source>
        <dbReference type="PROSITE" id="PS50228"/>
    </source>
</evidence>
<dbReference type="CDD" id="cd23767">
    <property type="entry name" value="IQCD"/>
    <property type="match status" value="1"/>
</dbReference>
<dbReference type="PROSITE" id="PS50096">
    <property type="entry name" value="IQ"/>
    <property type="match status" value="2"/>
</dbReference>
<gene>
    <name evidence="16" type="ORF">Ahy_B06g079846</name>
</gene>
<comment type="caution">
    <text evidence="16">The sequence shown here is derived from an EMBL/GenBank/DDBJ whole genome shotgun (WGS) entry which is preliminary data.</text>
</comment>
<dbReference type="PROSITE" id="PS01182">
    <property type="entry name" value="GLYCOSYL_HYDROL_F35"/>
    <property type="match status" value="1"/>
</dbReference>
<dbReference type="GO" id="GO:0030246">
    <property type="term" value="F:carbohydrate binding"/>
    <property type="evidence" value="ECO:0007669"/>
    <property type="project" value="InterPro"/>
</dbReference>
<evidence type="ECO:0000256" key="6">
    <source>
        <dbReference type="ARBA" id="ARBA00022525"/>
    </source>
</evidence>
<reference evidence="16 17" key="1">
    <citation type="submission" date="2019-01" db="EMBL/GenBank/DDBJ databases">
        <title>Sequencing of cultivated peanut Arachis hypogaea provides insights into genome evolution and oil improvement.</title>
        <authorList>
            <person name="Chen X."/>
        </authorList>
    </citation>
    <scope>NUCLEOTIDE SEQUENCE [LARGE SCALE GENOMIC DNA]</scope>
    <source>
        <strain evidence="17">cv. Fuhuasheng</strain>
        <tissue evidence="16">Leaves</tissue>
    </source>
</reference>
<feature type="region of interest" description="Disordered" evidence="14">
    <location>
        <begin position="483"/>
        <end position="542"/>
    </location>
</feature>
<feature type="compositionally biased region" description="Basic and acidic residues" evidence="14">
    <location>
        <begin position="689"/>
        <end position="699"/>
    </location>
</feature>
<accession>A0A444YGA2</accession>
<evidence type="ECO:0000256" key="5">
    <source>
        <dbReference type="ARBA" id="ARBA00022523"/>
    </source>
</evidence>
<evidence type="ECO:0000256" key="7">
    <source>
        <dbReference type="ARBA" id="ARBA00022729"/>
    </source>
</evidence>
<dbReference type="Pfam" id="PF21467">
    <property type="entry name" value="BetaGal_gal-bd"/>
    <property type="match status" value="1"/>
</dbReference>
<feature type="compositionally biased region" description="Polar residues" evidence="14">
    <location>
        <begin position="752"/>
        <end position="768"/>
    </location>
</feature>
<dbReference type="InterPro" id="IPR043159">
    <property type="entry name" value="Lectin_gal-bd_sf"/>
</dbReference>
<keyword evidence="5" id="KW-0052">Apoplast</keyword>
<dbReference type="InterPro" id="IPR031330">
    <property type="entry name" value="Gly_Hdrlase_35_cat"/>
</dbReference>
<feature type="compositionally biased region" description="Basic and acidic residues" evidence="14">
    <location>
        <begin position="492"/>
        <end position="525"/>
    </location>
</feature>
<dbReference type="Gene3D" id="2.60.120.260">
    <property type="entry name" value="Galactose-binding domain-like"/>
    <property type="match status" value="2"/>
</dbReference>
<feature type="region of interest" description="Disordered" evidence="14">
    <location>
        <begin position="252"/>
        <end position="320"/>
    </location>
</feature>
<dbReference type="Pfam" id="PF02140">
    <property type="entry name" value="SUEL_Lectin"/>
    <property type="match status" value="1"/>
</dbReference>
<dbReference type="Pfam" id="PF00612">
    <property type="entry name" value="IQ"/>
    <property type="match status" value="2"/>
</dbReference>
<dbReference type="InterPro" id="IPR041392">
    <property type="entry name" value="GHD"/>
</dbReference>
<keyword evidence="10" id="KW-0325">Glycoprotein</keyword>
<feature type="region of interest" description="Disordered" evidence="14">
    <location>
        <begin position="359"/>
        <end position="409"/>
    </location>
</feature>
<dbReference type="Gene3D" id="3.20.20.80">
    <property type="entry name" value="Glycosidases"/>
    <property type="match status" value="1"/>
</dbReference>
<feature type="compositionally biased region" description="Polar residues" evidence="14">
    <location>
        <begin position="274"/>
        <end position="293"/>
    </location>
</feature>
<protein>
    <recommendedName>
        <fullName evidence="4 12">Beta-galactosidase</fullName>
        <ecNumber evidence="4 12">3.2.1.23</ecNumber>
    </recommendedName>
</protein>
<dbReference type="InterPro" id="IPR001944">
    <property type="entry name" value="Glycoside_Hdrlase_35"/>
</dbReference>
<feature type="compositionally biased region" description="Polar residues" evidence="14">
    <location>
        <begin position="650"/>
        <end position="662"/>
    </location>
</feature>
<organism evidence="16 17">
    <name type="scientific">Arachis hypogaea</name>
    <name type="common">Peanut</name>
    <dbReference type="NCBI Taxonomy" id="3818"/>
    <lineage>
        <taxon>Eukaryota</taxon>
        <taxon>Viridiplantae</taxon>
        <taxon>Streptophyta</taxon>
        <taxon>Embryophyta</taxon>
        <taxon>Tracheophyta</taxon>
        <taxon>Spermatophyta</taxon>
        <taxon>Magnoliopsida</taxon>
        <taxon>eudicotyledons</taxon>
        <taxon>Gunneridae</taxon>
        <taxon>Pentapetalae</taxon>
        <taxon>rosids</taxon>
        <taxon>fabids</taxon>
        <taxon>Fabales</taxon>
        <taxon>Fabaceae</taxon>
        <taxon>Papilionoideae</taxon>
        <taxon>50 kb inversion clade</taxon>
        <taxon>dalbergioids sensu lato</taxon>
        <taxon>Dalbergieae</taxon>
        <taxon>Pterocarpus clade</taxon>
        <taxon>Arachis</taxon>
    </lineage>
</organism>
<dbReference type="PANTHER" id="PTHR23421">
    <property type="entry name" value="BETA-GALACTOSIDASE RELATED"/>
    <property type="match status" value="1"/>
</dbReference>
<keyword evidence="11 12" id="KW-0326">Glycosidase</keyword>